<dbReference type="Pfam" id="PF14295">
    <property type="entry name" value="PAN_4"/>
    <property type="match status" value="3"/>
</dbReference>
<accession>A0A4U0WIM2</accession>
<feature type="domain" description="Apple" evidence="2">
    <location>
        <begin position="131"/>
        <end position="202"/>
    </location>
</feature>
<dbReference type="STRING" id="329884.A0A4U0WIM2"/>
<dbReference type="InterPro" id="IPR003609">
    <property type="entry name" value="Pan_app"/>
</dbReference>
<reference evidence="4 5" key="1">
    <citation type="submission" date="2017-03" db="EMBL/GenBank/DDBJ databases">
        <title>Genomes of endolithic fungi from Antarctica.</title>
        <authorList>
            <person name="Coleine C."/>
            <person name="Masonjones S."/>
            <person name="Stajich J.E."/>
        </authorList>
    </citation>
    <scope>NUCLEOTIDE SEQUENCE [LARGE SCALE GENOMIC DNA]</scope>
    <source>
        <strain evidence="4 5">CCFEE 5184</strain>
    </source>
</reference>
<dbReference type="Proteomes" id="UP000309340">
    <property type="component" value="Unassembled WGS sequence"/>
</dbReference>
<feature type="domain" description="Apple" evidence="3">
    <location>
        <begin position="17"/>
        <end position="39"/>
    </location>
</feature>
<name>A0A4U0WIM2_9PEZI</name>
<evidence type="ECO:0000313" key="4">
    <source>
        <dbReference type="EMBL" id="TKA62036.1"/>
    </source>
</evidence>
<dbReference type="OrthoDB" id="3944336at2759"/>
<dbReference type="AlphaFoldDB" id="A0A4U0WIM2"/>
<protein>
    <recommendedName>
        <fullName evidence="2 3">Apple domain-containing protein</fullName>
    </recommendedName>
</protein>
<evidence type="ECO:0000259" key="2">
    <source>
        <dbReference type="Pfam" id="PF00024"/>
    </source>
</evidence>
<evidence type="ECO:0000259" key="3">
    <source>
        <dbReference type="Pfam" id="PF14295"/>
    </source>
</evidence>
<dbReference type="Gene3D" id="3.50.4.10">
    <property type="entry name" value="Hepatocyte Growth Factor"/>
    <property type="match status" value="1"/>
</dbReference>
<feature type="domain" description="Apple" evidence="3">
    <location>
        <begin position="250"/>
        <end position="299"/>
    </location>
</feature>
<dbReference type="EMBL" id="NAJQ01001138">
    <property type="protein sequence ID" value="TKA62036.1"/>
    <property type="molecule type" value="Genomic_DNA"/>
</dbReference>
<feature type="domain" description="Apple" evidence="3">
    <location>
        <begin position="403"/>
        <end position="423"/>
    </location>
</feature>
<gene>
    <name evidence="4" type="ORF">B0A55_10884</name>
</gene>
<sequence>MPGQRFVPSTSTENDGQTCTGFTYNGAANGTGAGACYLKNAVSNGGTQSFTPASGTAVDYVAAIMSRYYNPAGDTFSAGSTGTTSAAGASSAATTSTSSSTGTATPTVSPNQFACPANDNQTVTDSNGVSYQLSCGYDTDGGTYVQFAVNTFDDCFSYCDNTATGQGAMVCSAFTYSGGADGVGSGQCFLKNANSVSFQTSYNVDIVGAIRPEYMAVPVANPTPYGSCPGANGTIVTDGAGSQYEVGCGYDTNNGAFDVQSASVSWNDCFALCDSDTGCTAFTYSGGTNGVGAGQCFMKNFNGEAFVTGSNPSLLVAAIRYPPAASYPAPVSSTSAASSSAAGASSAAGTTSTTSSPPPAATTDVCVNQTVVTDSNGISYQLYCDSDTSGNGAFTTQGYPGGDFTQCETYCDANQCGAWVWSPYSGGGG</sequence>
<feature type="compositionally biased region" description="Low complexity" evidence="1">
    <location>
        <begin position="87"/>
        <end position="105"/>
    </location>
</feature>
<comment type="caution">
    <text evidence="4">The sequence shown here is derived from an EMBL/GenBank/DDBJ whole genome shotgun (WGS) entry which is preliminary data.</text>
</comment>
<dbReference type="Pfam" id="PF00024">
    <property type="entry name" value="PAN_1"/>
    <property type="match status" value="1"/>
</dbReference>
<proteinExistence type="predicted"/>
<evidence type="ECO:0000256" key="1">
    <source>
        <dbReference type="SAM" id="MobiDB-lite"/>
    </source>
</evidence>
<feature type="non-terminal residue" evidence="4">
    <location>
        <position position="429"/>
    </location>
</feature>
<evidence type="ECO:0000313" key="5">
    <source>
        <dbReference type="Proteomes" id="UP000309340"/>
    </source>
</evidence>
<feature type="region of interest" description="Disordered" evidence="1">
    <location>
        <begin position="87"/>
        <end position="116"/>
    </location>
</feature>
<feature type="compositionally biased region" description="Polar residues" evidence="1">
    <location>
        <begin position="106"/>
        <end position="116"/>
    </location>
</feature>
<keyword evidence="5" id="KW-1185">Reference proteome</keyword>
<organism evidence="4 5">
    <name type="scientific">Friedmanniomyces simplex</name>
    <dbReference type="NCBI Taxonomy" id="329884"/>
    <lineage>
        <taxon>Eukaryota</taxon>
        <taxon>Fungi</taxon>
        <taxon>Dikarya</taxon>
        <taxon>Ascomycota</taxon>
        <taxon>Pezizomycotina</taxon>
        <taxon>Dothideomycetes</taxon>
        <taxon>Dothideomycetidae</taxon>
        <taxon>Mycosphaerellales</taxon>
        <taxon>Teratosphaeriaceae</taxon>
        <taxon>Friedmanniomyces</taxon>
    </lineage>
</organism>